<protein>
    <submittedName>
        <fullName evidence="1">Uncharacterized protein</fullName>
    </submittedName>
</protein>
<name>T5LQE1_9BURK</name>
<comment type="caution">
    <text evidence="1">The sequence shown here is derived from an EMBL/GenBank/DDBJ whole genome shotgun (WGS) entry which is preliminary data.</text>
</comment>
<reference evidence="1" key="1">
    <citation type="submission" date="2011-10" db="EMBL/GenBank/DDBJ databases">
        <title>The Genome Sequence of Oxalobacter formigenes HOxBLS.</title>
        <authorList>
            <consortium name="The Broad Institute Genome Sequencing Platform"/>
            <person name="Earl A."/>
            <person name="Ward D."/>
            <person name="Feldgarden M."/>
            <person name="Gevers D."/>
            <person name="Allison M.J."/>
            <person name="Humphrey S."/>
            <person name="Young S.K."/>
            <person name="Zeng Q."/>
            <person name="Gargeya S."/>
            <person name="Fitzgerald M."/>
            <person name="Haas B."/>
            <person name="Abouelleil A."/>
            <person name="Alvarado L."/>
            <person name="Arachchi H.M."/>
            <person name="Berlin A."/>
            <person name="Brown A."/>
            <person name="Chapman S.B."/>
            <person name="Chen Z."/>
            <person name="Dunbar C."/>
            <person name="Freedman E."/>
            <person name="Gearin G."/>
            <person name="Goldberg J."/>
            <person name="Griggs A."/>
            <person name="Gujja S."/>
            <person name="Heiman D."/>
            <person name="Howarth C."/>
            <person name="Larson L."/>
            <person name="Lui A."/>
            <person name="MacDonald P.J.P."/>
            <person name="Montmayeur A."/>
            <person name="Murphy C."/>
            <person name="Neiman D."/>
            <person name="Pearson M."/>
            <person name="Priest M."/>
            <person name="Roberts A."/>
            <person name="Saif S."/>
            <person name="Shea T."/>
            <person name="Shenoy N."/>
            <person name="Sisk P."/>
            <person name="Stolte C."/>
            <person name="Sykes S."/>
            <person name="Wortman J."/>
            <person name="Nusbaum C."/>
            <person name="Birren B."/>
        </authorList>
    </citation>
    <scope>NUCLEOTIDE SEQUENCE [LARGE SCALE GENOMIC DNA]</scope>
    <source>
        <strain evidence="1">HOxBLS</strain>
    </source>
</reference>
<accession>T5LQE1</accession>
<proteinExistence type="predicted"/>
<dbReference type="EMBL" id="ACDP02000023">
    <property type="protein sequence ID" value="EQM95160.1"/>
    <property type="molecule type" value="Genomic_DNA"/>
</dbReference>
<sequence>MSLPYENASSGTAALDDIHKVLTRFGCARFGTMTDNEKGELLVQFTYRGKDVSVKASYRGYAAAWLKEHPYNPSRHRRTRIQHEARATDQAKISVCSVLRDWIKGQITAIEVGILSFEGAFLGQILLGDGRTILDHASTNGLLELDKPEAV</sequence>
<dbReference type="HOGENOM" id="CLU_1745783_0_0_4"/>
<evidence type="ECO:0000313" key="2">
    <source>
        <dbReference type="Proteomes" id="UP000003973"/>
    </source>
</evidence>
<dbReference type="AlphaFoldDB" id="T5LQE1"/>
<gene>
    <name evidence="1" type="ORF">OFAG_02256</name>
</gene>
<organism evidence="1 2">
    <name type="scientific">Oxalobacter paraformigenes</name>
    <dbReference type="NCBI Taxonomy" id="556268"/>
    <lineage>
        <taxon>Bacteria</taxon>
        <taxon>Pseudomonadati</taxon>
        <taxon>Pseudomonadota</taxon>
        <taxon>Betaproteobacteria</taxon>
        <taxon>Burkholderiales</taxon>
        <taxon>Oxalobacteraceae</taxon>
        <taxon>Oxalobacter</taxon>
    </lineage>
</organism>
<dbReference type="Proteomes" id="UP000003973">
    <property type="component" value="Unassembled WGS sequence"/>
</dbReference>
<keyword evidence="2" id="KW-1185">Reference proteome</keyword>
<dbReference type="eggNOG" id="ENOG5030QER">
    <property type="taxonomic scope" value="Bacteria"/>
</dbReference>
<evidence type="ECO:0000313" key="1">
    <source>
        <dbReference type="EMBL" id="EQM95160.1"/>
    </source>
</evidence>